<sequence length="120" mass="13493">MKTTYLVLHLSERFRDKIGFSSLQIKNILASEYKGMITCCSWKKYSGLNPHISPSTSSTFLTFGRGDIGHESKSLKHTRIEDLGKRILRSKFSVIGVGVDGNAYQKVCFTYCYGGRTLSQ</sequence>
<reference evidence="2" key="1">
    <citation type="journal article" date="2022" name="Mol. Ecol. Resour.">
        <title>The genomes of chicory, endive, great burdock and yacon provide insights into Asteraceae palaeo-polyploidization history and plant inulin production.</title>
        <authorList>
            <person name="Fan W."/>
            <person name="Wang S."/>
            <person name="Wang H."/>
            <person name="Wang A."/>
            <person name="Jiang F."/>
            <person name="Liu H."/>
            <person name="Zhao H."/>
            <person name="Xu D."/>
            <person name="Zhang Y."/>
        </authorList>
    </citation>
    <scope>NUCLEOTIDE SEQUENCE [LARGE SCALE GENOMIC DNA]</scope>
    <source>
        <strain evidence="2">cv. Punajuju</strain>
    </source>
</reference>
<dbReference type="Proteomes" id="UP001055811">
    <property type="component" value="Linkage Group LG06"/>
</dbReference>
<keyword evidence="2" id="KW-1185">Reference proteome</keyword>
<protein>
    <submittedName>
        <fullName evidence="1">Uncharacterized protein</fullName>
    </submittedName>
</protein>
<dbReference type="EMBL" id="CM042014">
    <property type="protein sequence ID" value="KAI3722697.1"/>
    <property type="molecule type" value="Genomic_DNA"/>
</dbReference>
<reference evidence="1 2" key="2">
    <citation type="journal article" date="2022" name="Mol. Ecol. Resour.">
        <title>The genomes of chicory, endive, great burdock and yacon provide insights into Asteraceae paleo-polyploidization history and plant inulin production.</title>
        <authorList>
            <person name="Fan W."/>
            <person name="Wang S."/>
            <person name="Wang H."/>
            <person name="Wang A."/>
            <person name="Jiang F."/>
            <person name="Liu H."/>
            <person name="Zhao H."/>
            <person name="Xu D."/>
            <person name="Zhang Y."/>
        </authorList>
    </citation>
    <scope>NUCLEOTIDE SEQUENCE [LARGE SCALE GENOMIC DNA]</scope>
    <source>
        <strain evidence="2">cv. Punajuju</strain>
        <tissue evidence="1">Leaves</tissue>
    </source>
</reference>
<evidence type="ECO:0000313" key="1">
    <source>
        <dbReference type="EMBL" id="KAI3722697.1"/>
    </source>
</evidence>
<evidence type="ECO:0000313" key="2">
    <source>
        <dbReference type="Proteomes" id="UP001055811"/>
    </source>
</evidence>
<proteinExistence type="predicted"/>
<organism evidence="1 2">
    <name type="scientific">Cichorium intybus</name>
    <name type="common">Chicory</name>
    <dbReference type="NCBI Taxonomy" id="13427"/>
    <lineage>
        <taxon>Eukaryota</taxon>
        <taxon>Viridiplantae</taxon>
        <taxon>Streptophyta</taxon>
        <taxon>Embryophyta</taxon>
        <taxon>Tracheophyta</taxon>
        <taxon>Spermatophyta</taxon>
        <taxon>Magnoliopsida</taxon>
        <taxon>eudicotyledons</taxon>
        <taxon>Gunneridae</taxon>
        <taxon>Pentapetalae</taxon>
        <taxon>asterids</taxon>
        <taxon>campanulids</taxon>
        <taxon>Asterales</taxon>
        <taxon>Asteraceae</taxon>
        <taxon>Cichorioideae</taxon>
        <taxon>Cichorieae</taxon>
        <taxon>Cichoriinae</taxon>
        <taxon>Cichorium</taxon>
    </lineage>
</organism>
<name>A0ACB9BL09_CICIN</name>
<gene>
    <name evidence="1" type="ORF">L2E82_33739</name>
</gene>
<accession>A0ACB9BL09</accession>
<comment type="caution">
    <text evidence="1">The sequence shown here is derived from an EMBL/GenBank/DDBJ whole genome shotgun (WGS) entry which is preliminary data.</text>
</comment>